<evidence type="ECO:0000313" key="5">
    <source>
        <dbReference type="Proteomes" id="UP000694240"/>
    </source>
</evidence>
<evidence type="ECO:0000256" key="2">
    <source>
        <dbReference type="SAM" id="Coils"/>
    </source>
</evidence>
<dbReference type="InterPro" id="IPR015425">
    <property type="entry name" value="FH2_Formin"/>
</dbReference>
<feature type="domain" description="FH2" evidence="3">
    <location>
        <begin position="1"/>
        <end position="302"/>
    </location>
</feature>
<dbReference type="PROSITE" id="PS51444">
    <property type="entry name" value="FH2"/>
    <property type="match status" value="1"/>
</dbReference>
<keyword evidence="2" id="KW-0175">Coiled coil</keyword>
<comment type="caution">
    <text evidence="4">The sequence shown here is derived from an EMBL/GenBank/DDBJ whole genome shotgun (WGS) entry which is preliminary data.</text>
</comment>
<sequence>MASNCATMLSKIKIPLPDMLNAVLDLDSSALIIDQIKNLIKICRSKEEMDLLRNSAGGDKEMLGKFEEIFGELMKVPRIEPKLRMFAFKVDYASRVRDLRIWLNTIIAATKEIMGSVKLLRIMQTISTLEILGGSNAECVLTSLVRLSDNVDLMHDFYKLVGEKMPELLDFGNDLVHLEAASKIELNAVAENMQQLYDIEREVDDEFIASENDGANFVGFRNMLYDFLGRIDADAQLLNILYSEAGRIADSYISEYPAHVSFEEVTNILNRFVETFYKSREEIERQAEAEREMLENETMNINQNGNL</sequence>
<evidence type="ECO:0000256" key="1">
    <source>
        <dbReference type="ARBA" id="ARBA00006468"/>
    </source>
</evidence>
<name>A0A8T2C8N1_9BRAS</name>
<feature type="coiled-coil region" evidence="2">
    <location>
        <begin position="277"/>
        <end position="304"/>
    </location>
</feature>
<keyword evidence="5" id="KW-1185">Reference proteome</keyword>
<reference evidence="4 5" key="1">
    <citation type="submission" date="2020-12" db="EMBL/GenBank/DDBJ databases">
        <title>Concerted genomic and epigenomic changes stabilize Arabidopsis allopolyploids.</title>
        <authorList>
            <person name="Chen Z."/>
        </authorList>
    </citation>
    <scope>NUCLEOTIDE SEQUENCE [LARGE SCALE GENOMIC DNA]</scope>
    <source>
        <strain evidence="4">Allo738</strain>
        <tissue evidence="4">Leaf</tissue>
    </source>
</reference>
<evidence type="ECO:0000259" key="3">
    <source>
        <dbReference type="PROSITE" id="PS51444"/>
    </source>
</evidence>
<organism evidence="4 5">
    <name type="scientific">Arabidopsis thaliana x Arabidopsis arenosa</name>
    <dbReference type="NCBI Taxonomy" id="1240361"/>
    <lineage>
        <taxon>Eukaryota</taxon>
        <taxon>Viridiplantae</taxon>
        <taxon>Streptophyta</taxon>
        <taxon>Embryophyta</taxon>
        <taxon>Tracheophyta</taxon>
        <taxon>Spermatophyta</taxon>
        <taxon>Magnoliopsida</taxon>
        <taxon>eudicotyledons</taxon>
        <taxon>Gunneridae</taxon>
        <taxon>Pentapetalae</taxon>
        <taxon>rosids</taxon>
        <taxon>malvids</taxon>
        <taxon>Brassicales</taxon>
        <taxon>Brassicaceae</taxon>
        <taxon>Camelineae</taxon>
        <taxon>Arabidopsis</taxon>
    </lineage>
</organism>
<accession>A0A8T2C8N1</accession>
<dbReference type="AlphaFoldDB" id="A0A8T2C8N1"/>
<dbReference type="EMBL" id="JAEFBK010000006">
    <property type="protein sequence ID" value="KAG7594143.1"/>
    <property type="molecule type" value="Genomic_DNA"/>
</dbReference>
<protein>
    <submittedName>
        <fullName evidence="4">Formin FH2 domain</fullName>
    </submittedName>
</protein>
<dbReference type="PANTHER" id="PTHR45733">
    <property type="entry name" value="FORMIN-J"/>
    <property type="match status" value="1"/>
</dbReference>
<dbReference type="InterPro" id="IPR051144">
    <property type="entry name" value="Formin_homology_domain"/>
</dbReference>
<evidence type="ECO:0000313" key="4">
    <source>
        <dbReference type="EMBL" id="KAG7594143.1"/>
    </source>
</evidence>
<proteinExistence type="inferred from homology"/>
<dbReference type="Pfam" id="PF02181">
    <property type="entry name" value="FH2"/>
    <property type="match status" value="2"/>
</dbReference>
<dbReference type="Proteomes" id="UP000694240">
    <property type="component" value="Chromosome 6"/>
</dbReference>
<comment type="similarity">
    <text evidence="1">Belongs to the formin-like family. Class-II subfamily.</text>
</comment>
<gene>
    <name evidence="4" type="ORF">ISN45_Aa01g029220</name>
</gene>
<dbReference type="PANTHER" id="PTHR45733:SF17">
    <property type="entry name" value="FORMIN-LIKE PROTEIN 14"/>
    <property type="match status" value="1"/>
</dbReference>